<accession>A0A931AAX5</accession>
<evidence type="ECO:0000313" key="8">
    <source>
        <dbReference type="Proteomes" id="UP000605361"/>
    </source>
</evidence>
<reference evidence="7" key="1">
    <citation type="submission" date="2020-11" db="EMBL/GenBank/DDBJ databases">
        <title>Whole-genome analyses of Nonomuraea sp. K274.</title>
        <authorList>
            <person name="Veyisoglu A."/>
        </authorList>
    </citation>
    <scope>NUCLEOTIDE SEQUENCE</scope>
    <source>
        <strain evidence="7">K274</strain>
    </source>
</reference>
<evidence type="ECO:0000256" key="6">
    <source>
        <dbReference type="SAM" id="Phobius"/>
    </source>
</evidence>
<dbReference type="InterPro" id="IPR036259">
    <property type="entry name" value="MFS_trans_sf"/>
</dbReference>
<feature type="transmembrane region" description="Helical" evidence="6">
    <location>
        <begin position="144"/>
        <end position="167"/>
    </location>
</feature>
<gene>
    <name evidence="7" type="ORF">ITP53_21295</name>
</gene>
<dbReference type="PANTHER" id="PTHR23513">
    <property type="entry name" value="INTEGRAL MEMBRANE EFFLUX PROTEIN-RELATED"/>
    <property type="match status" value="1"/>
</dbReference>
<protein>
    <submittedName>
        <fullName evidence="7">MFS transporter</fullName>
    </submittedName>
</protein>
<keyword evidence="2" id="KW-1003">Cell membrane</keyword>
<feature type="transmembrane region" description="Helical" evidence="6">
    <location>
        <begin position="281"/>
        <end position="299"/>
    </location>
</feature>
<evidence type="ECO:0000256" key="4">
    <source>
        <dbReference type="ARBA" id="ARBA00022989"/>
    </source>
</evidence>
<dbReference type="EMBL" id="JADOGI010000062">
    <property type="protein sequence ID" value="MBF8188220.1"/>
    <property type="molecule type" value="Genomic_DNA"/>
</dbReference>
<dbReference type="SUPFAM" id="SSF103473">
    <property type="entry name" value="MFS general substrate transporter"/>
    <property type="match status" value="1"/>
</dbReference>
<feature type="transmembrane region" description="Helical" evidence="6">
    <location>
        <begin position="311"/>
        <end position="328"/>
    </location>
</feature>
<dbReference type="PANTHER" id="PTHR23513:SF17">
    <property type="entry name" value="MEMBRANE PROTEIN"/>
    <property type="match status" value="1"/>
</dbReference>
<keyword evidence="3 6" id="KW-0812">Transmembrane</keyword>
<feature type="transmembrane region" description="Helical" evidence="6">
    <location>
        <begin position="365"/>
        <end position="392"/>
    </location>
</feature>
<evidence type="ECO:0000256" key="2">
    <source>
        <dbReference type="ARBA" id="ARBA00022475"/>
    </source>
</evidence>
<feature type="transmembrane region" description="Helical" evidence="6">
    <location>
        <begin position="252"/>
        <end position="269"/>
    </location>
</feature>
<dbReference type="GO" id="GO:0022857">
    <property type="term" value="F:transmembrane transporter activity"/>
    <property type="evidence" value="ECO:0007669"/>
    <property type="project" value="InterPro"/>
</dbReference>
<dbReference type="AlphaFoldDB" id="A0A931AAX5"/>
<sequence>MSFVADLRVVLRGRDFRRLFGTRLVSQFSDGIFQFGVTGFAFFSPESQTTALEVAAGLAVLLLPYSILGPFVGVFIDRWSRRQILMVAPIVRGALLLVAAGLVVADVPDPAFYAAALAVLGVNRFFLAALGASLPHVVPADRLMAANAVTPTSGTVVTFVGAGVGFLLREVLGGDDVGVGLLLATSGVMFGLSALVARTMGRDLLGPSYDAARPKAREALRNVVVGLADGAKHLAGHRIAAATMGAMAAHRFFYGMATAIGIILYRYYFTDGDPDAALRGISLVVATSGFGYFLAVIITPYATEWFGIERWVPIALSVAGVLSAVLVAPFQEWGLPVAGFVLGVAGQSVKICADTTVQRDVEDIYLGRAFSIYDMLFNGMYVLAAALSAVILPPNGKSYLALMIITAGYFASAFAYRMITMSSRAKVV</sequence>
<dbReference type="Proteomes" id="UP000605361">
    <property type="component" value="Unassembled WGS sequence"/>
</dbReference>
<dbReference type="Pfam" id="PF07690">
    <property type="entry name" value="MFS_1"/>
    <property type="match status" value="1"/>
</dbReference>
<feature type="transmembrane region" description="Helical" evidence="6">
    <location>
        <begin position="20"/>
        <end position="43"/>
    </location>
</feature>
<feature type="transmembrane region" description="Helical" evidence="6">
    <location>
        <begin position="111"/>
        <end position="132"/>
    </location>
</feature>
<evidence type="ECO:0000256" key="1">
    <source>
        <dbReference type="ARBA" id="ARBA00004651"/>
    </source>
</evidence>
<name>A0A931AAX5_9ACTN</name>
<evidence type="ECO:0000256" key="5">
    <source>
        <dbReference type="ARBA" id="ARBA00023136"/>
    </source>
</evidence>
<feature type="transmembrane region" description="Helical" evidence="6">
    <location>
        <begin position="398"/>
        <end position="416"/>
    </location>
</feature>
<dbReference type="Gene3D" id="1.20.1250.20">
    <property type="entry name" value="MFS general substrate transporter like domains"/>
    <property type="match status" value="1"/>
</dbReference>
<evidence type="ECO:0000313" key="7">
    <source>
        <dbReference type="EMBL" id="MBF8188220.1"/>
    </source>
</evidence>
<comment type="subcellular location">
    <subcellularLocation>
        <location evidence="1">Cell membrane</location>
        <topology evidence="1">Multi-pass membrane protein</topology>
    </subcellularLocation>
</comment>
<dbReference type="RefSeq" id="WP_195897175.1">
    <property type="nucleotide sequence ID" value="NZ_JADOGI010000062.1"/>
</dbReference>
<dbReference type="GO" id="GO:0005886">
    <property type="term" value="C:plasma membrane"/>
    <property type="evidence" value="ECO:0007669"/>
    <property type="project" value="UniProtKB-SubCell"/>
</dbReference>
<feature type="transmembrane region" description="Helical" evidence="6">
    <location>
        <begin position="179"/>
        <end position="197"/>
    </location>
</feature>
<proteinExistence type="predicted"/>
<keyword evidence="5 6" id="KW-0472">Membrane</keyword>
<evidence type="ECO:0000256" key="3">
    <source>
        <dbReference type="ARBA" id="ARBA00022692"/>
    </source>
</evidence>
<keyword evidence="4 6" id="KW-1133">Transmembrane helix</keyword>
<feature type="transmembrane region" description="Helical" evidence="6">
    <location>
        <begin position="55"/>
        <end position="76"/>
    </location>
</feature>
<organism evidence="7 8">
    <name type="scientific">Nonomuraea cypriaca</name>
    <dbReference type="NCBI Taxonomy" id="1187855"/>
    <lineage>
        <taxon>Bacteria</taxon>
        <taxon>Bacillati</taxon>
        <taxon>Actinomycetota</taxon>
        <taxon>Actinomycetes</taxon>
        <taxon>Streptosporangiales</taxon>
        <taxon>Streptosporangiaceae</taxon>
        <taxon>Nonomuraea</taxon>
    </lineage>
</organism>
<comment type="caution">
    <text evidence="7">The sequence shown here is derived from an EMBL/GenBank/DDBJ whole genome shotgun (WGS) entry which is preliminary data.</text>
</comment>
<feature type="transmembrane region" description="Helical" evidence="6">
    <location>
        <begin position="83"/>
        <end position="105"/>
    </location>
</feature>
<keyword evidence="8" id="KW-1185">Reference proteome</keyword>
<dbReference type="InterPro" id="IPR011701">
    <property type="entry name" value="MFS"/>
</dbReference>
<dbReference type="CDD" id="cd06173">
    <property type="entry name" value="MFS_MefA_like"/>
    <property type="match status" value="1"/>
</dbReference>